<reference evidence="1 2" key="1">
    <citation type="submission" date="2016-03" db="EMBL/GenBank/DDBJ databases">
        <title>Whole genome sequencing of Grifola frondosa 9006-11.</title>
        <authorList>
            <person name="Min B."/>
            <person name="Park H."/>
            <person name="Kim J.-G."/>
            <person name="Cho H."/>
            <person name="Oh Y.-L."/>
            <person name="Kong W.-S."/>
            <person name="Choi I.-G."/>
        </authorList>
    </citation>
    <scope>NUCLEOTIDE SEQUENCE [LARGE SCALE GENOMIC DNA]</scope>
    <source>
        <strain evidence="1 2">9006-11</strain>
    </source>
</reference>
<protein>
    <submittedName>
        <fullName evidence="1">Uncharacterized protein</fullName>
    </submittedName>
</protein>
<keyword evidence="2" id="KW-1185">Reference proteome</keyword>
<evidence type="ECO:0000313" key="2">
    <source>
        <dbReference type="Proteomes" id="UP000092993"/>
    </source>
</evidence>
<dbReference type="Proteomes" id="UP000092993">
    <property type="component" value="Unassembled WGS sequence"/>
</dbReference>
<proteinExistence type="predicted"/>
<dbReference type="EMBL" id="LUGG01000005">
    <property type="protein sequence ID" value="OBZ74802.1"/>
    <property type="molecule type" value="Genomic_DNA"/>
</dbReference>
<evidence type="ECO:0000313" key="1">
    <source>
        <dbReference type="EMBL" id="OBZ74802.1"/>
    </source>
</evidence>
<accession>A0A1C7MDB1</accession>
<organism evidence="1 2">
    <name type="scientific">Grifola frondosa</name>
    <name type="common">Maitake</name>
    <name type="synonym">Polyporus frondosus</name>
    <dbReference type="NCBI Taxonomy" id="5627"/>
    <lineage>
        <taxon>Eukaryota</taxon>
        <taxon>Fungi</taxon>
        <taxon>Dikarya</taxon>
        <taxon>Basidiomycota</taxon>
        <taxon>Agaricomycotina</taxon>
        <taxon>Agaricomycetes</taxon>
        <taxon>Polyporales</taxon>
        <taxon>Grifolaceae</taxon>
        <taxon>Grifola</taxon>
    </lineage>
</organism>
<sequence length="149" mass="17249">MSEKRGREDAIRIHSTPWPGDDADILNHSPLSGRLSRPRAFSQYGGRGLKRNHCDCQTGLLFVECRTSMWSRRGHILDFVDRLALLNTINVTFRRRTDGLRMHSVCCWTTASGGLRFSWPRFWAWIFVSVFKAWILELFKLEGSINPSH</sequence>
<comment type="caution">
    <text evidence="1">The sequence shown here is derived from an EMBL/GenBank/DDBJ whole genome shotgun (WGS) entry which is preliminary data.</text>
</comment>
<name>A0A1C7MDB1_GRIFR</name>
<dbReference type="AlphaFoldDB" id="A0A1C7MDB1"/>
<gene>
    <name evidence="1" type="ORF">A0H81_05203</name>
</gene>